<dbReference type="AlphaFoldDB" id="A0A133L090"/>
<evidence type="ECO:0000256" key="9">
    <source>
        <dbReference type="ARBA" id="ARBA00023316"/>
    </source>
</evidence>
<dbReference type="GO" id="GO:0005737">
    <property type="term" value="C:cytoplasm"/>
    <property type="evidence" value="ECO:0007669"/>
    <property type="project" value="UniProtKB-SubCell"/>
</dbReference>
<dbReference type="GO" id="GO:0008766">
    <property type="term" value="F:UDP-N-acetylmuramoylalanyl-D-glutamyl-2,6-diaminopimelate-D-alanyl-D-alanine ligase activity"/>
    <property type="evidence" value="ECO:0007669"/>
    <property type="project" value="RHEA"/>
</dbReference>
<dbReference type="SUPFAM" id="SSF63418">
    <property type="entry name" value="MurE/MurF N-terminal domain"/>
    <property type="match status" value="1"/>
</dbReference>
<dbReference type="InterPro" id="IPR013221">
    <property type="entry name" value="Mur_ligase_cen"/>
</dbReference>
<organism evidence="15 16">
    <name type="scientific">Heyndrickxia coagulans</name>
    <name type="common">Weizmannia coagulans</name>
    <dbReference type="NCBI Taxonomy" id="1398"/>
    <lineage>
        <taxon>Bacteria</taxon>
        <taxon>Bacillati</taxon>
        <taxon>Bacillota</taxon>
        <taxon>Bacilli</taxon>
        <taxon>Bacillales</taxon>
        <taxon>Bacillaceae</taxon>
        <taxon>Heyndrickxia</taxon>
    </lineage>
</organism>
<evidence type="ECO:0000313" key="16">
    <source>
        <dbReference type="Proteomes" id="UP000070376"/>
    </source>
</evidence>
<dbReference type="UniPathway" id="UPA00219"/>
<keyword evidence="1 10" id="KW-0963">Cytoplasm</keyword>
<dbReference type="GO" id="GO:0071555">
    <property type="term" value="P:cell wall organization"/>
    <property type="evidence" value="ECO:0007669"/>
    <property type="project" value="UniProtKB-KW"/>
</dbReference>
<feature type="domain" description="Mur ligase N-terminal catalytic" evidence="12">
    <location>
        <begin position="41"/>
        <end position="114"/>
    </location>
</feature>
<evidence type="ECO:0000256" key="7">
    <source>
        <dbReference type="ARBA" id="ARBA00022984"/>
    </source>
</evidence>
<dbReference type="EC" id="6.3.2.10" evidence="10 11"/>
<dbReference type="InterPro" id="IPR005863">
    <property type="entry name" value="UDP-N-AcMur_synth"/>
</dbReference>
<gene>
    <name evidence="10" type="primary">murF</name>
    <name evidence="15" type="ORF">HMPREF3213_00453</name>
</gene>
<evidence type="ECO:0000256" key="6">
    <source>
        <dbReference type="ARBA" id="ARBA00022960"/>
    </source>
</evidence>
<dbReference type="HAMAP" id="MF_02019">
    <property type="entry name" value="MurF"/>
    <property type="match status" value="1"/>
</dbReference>
<keyword evidence="3 10" id="KW-0132">Cell division</keyword>
<dbReference type="GO" id="GO:0047480">
    <property type="term" value="F:UDP-N-acetylmuramoyl-tripeptide-D-alanyl-D-alanine ligase activity"/>
    <property type="evidence" value="ECO:0007669"/>
    <property type="project" value="UniProtKB-UniRule"/>
</dbReference>
<evidence type="ECO:0000256" key="5">
    <source>
        <dbReference type="ARBA" id="ARBA00022840"/>
    </source>
</evidence>
<feature type="domain" description="Mur ligase central" evidence="14">
    <location>
        <begin position="125"/>
        <end position="310"/>
    </location>
</feature>
<dbReference type="Gene3D" id="3.40.1390.10">
    <property type="entry name" value="MurE/MurF, N-terminal domain"/>
    <property type="match status" value="1"/>
</dbReference>
<dbReference type="Gene3D" id="3.90.190.20">
    <property type="entry name" value="Mur ligase, C-terminal domain"/>
    <property type="match status" value="1"/>
</dbReference>
<dbReference type="InterPro" id="IPR035911">
    <property type="entry name" value="MurE/MurF_N"/>
</dbReference>
<evidence type="ECO:0000259" key="13">
    <source>
        <dbReference type="Pfam" id="PF02875"/>
    </source>
</evidence>
<evidence type="ECO:0000259" key="14">
    <source>
        <dbReference type="Pfam" id="PF08245"/>
    </source>
</evidence>
<dbReference type="GO" id="GO:0051301">
    <property type="term" value="P:cell division"/>
    <property type="evidence" value="ECO:0007669"/>
    <property type="project" value="UniProtKB-KW"/>
</dbReference>
<dbReference type="SUPFAM" id="SSF53623">
    <property type="entry name" value="MurD-like peptide ligases, catalytic domain"/>
    <property type="match status" value="1"/>
</dbReference>
<evidence type="ECO:0000256" key="10">
    <source>
        <dbReference type="HAMAP-Rule" id="MF_02019"/>
    </source>
</evidence>
<comment type="caution">
    <text evidence="15">The sequence shown here is derived from an EMBL/GenBank/DDBJ whole genome shotgun (WGS) entry which is preliminary data.</text>
</comment>
<evidence type="ECO:0000256" key="11">
    <source>
        <dbReference type="RuleBase" id="RU004136"/>
    </source>
</evidence>
<dbReference type="GO" id="GO:0005524">
    <property type="term" value="F:ATP binding"/>
    <property type="evidence" value="ECO:0007669"/>
    <property type="project" value="UniProtKB-UniRule"/>
</dbReference>
<keyword evidence="5 10" id="KW-0067">ATP-binding</keyword>
<evidence type="ECO:0000256" key="4">
    <source>
        <dbReference type="ARBA" id="ARBA00022741"/>
    </source>
</evidence>
<keyword evidence="4 10" id="KW-0547">Nucleotide-binding</keyword>
<dbReference type="Proteomes" id="UP000070376">
    <property type="component" value="Unassembled WGS sequence"/>
</dbReference>
<evidence type="ECO:0000256" key="1">
    <source>
        <dbReference type="ARBA" id="ARBA00022490"/>
    </source>
</evidence>
<dbReference type="InterPro" id="IPR000713">
    <property type="entry name" value="Mur_ligase_N"/>
</dbReference>
<accession>A0A133L090</accession>
<dbReference type="NCBIfam" id="TIGR01143">
    <property type="entry name" value="murF"/>
    <property type="match status" value="1"/>
</dbReference>
<comment type="catalytic activity">
    <reaction evidence="10 11">
        <text>D-alanyl-D-alanine + UDP-N-acetyl-alpha-D-muramoyl-L-alanyl-gamma-D-glutamyl-meso-2,6-diaminopimelate + ATP = UDP-N-acetyl-alpha-D-muramoyl-L-alanyl-gamma-D-glutamyl-meso-2,6-diaminopimeloyl-D-alanyl-D-alanine + ADP + phosphate + H(+)</text>
        <dbReference type="Rhea" id="RHEA:28374"/>
        <dbReference type="ChEBI" id="CHEBI:15378"/>
        <dbReference type="ChEBI" id="CHEBI:30616"/>
        <dbReference type="ChEBI" id="CHEBI:43474"/>
        <dbReference type="ChEBI" id="CHEBI:57822"/>
        <dbReference type="ChEBI" id="CHEBI:61386"/>
        <dbReference type="ChEBI" id="CHEBI:83905"/>
        <dbReference type="ChEBI" id="CHEBI:456216"/>
        <dbReference type="EC" id="6.3.2.10"/>
    </reaction>
</comment>
<keyword evidence="7 10" id="KW-0573">Peptidoglycan synthesis</keyword>
<dbReference type="InterPro" id="IPR036615">
    <property type="entry name" value="Mur_ligase_C_dom_sf"/>
</dbReference>
<dbReference type="Gene3D" id="3.40.1190.10">
    <property type="entry name" value="Mur-like, catalytic domain"/>
    <property type="match status" value="1"/>
</dbReference>
<dbReference type="InterPro" id="IPR004101">
    <property type="entry name" value="Mur_ligase_C"/>
</dbReference>
<name>A0A133L090_HEYCO</name>
<evidence type="ECO:0000256" key="8">
    <source>
        <dbReference type="ARBA" id="ARBA00023306"/>
    </source>
</evidence>
<dbReference type="PANTHER" id="PTHR43024">
    <property type="entry name" value="UDP-N-ACETYLMURAMOYL-TRIPEPTIDE--D-ALANYL-D-ALANINE LIGASE"/>
    <property type="match status" value="1"/>
</dbReference>
<proteinExistence type="inferred from homology"/>
<keyword evidence="9 10" id="KW-0961">Cell wall biogenesis/degradation</keyword>
<dbReference type="Pfam" id="PF01225">
    <property type="entry name" value="Mur_ligase"/>
    <property type="match status" value="1"/>
</dbReference>
<evidence type="ECO:0000256" key="2">
    <source>
        <dbReference type="ARBA" id="ARBA00022598"/>
    </source>
</evidence>
<dbReference type="InterPro" id="IPR036565">
    <property type="entry name" value="Mur-like_cat_sf"/>
</dbReference>
<dbReference type="SUPFAM" id="SSF53244">
    <property type="entry name" value="MurD-like peptide ligases, peptide-binding domain"/>
    <property type="match status" value="1"/>
</dbReference>
<dbReference type="GO" id="GO:0009252">
    <property type="term" value="P:peptidoglycan biosynthetic process"/>
    <property type="evidence" value="ECO:0007669"/>
    <property type="project" value="UniProtKB-UniRule"/>
</dbReference>
<dbReference type="PANTHER" id="PTHR43024:SF1">
    <property type="entry name" value="UDP-N-ACETYLMURAMOYL-TRIPEPTIDE--D-ALANYL-D-ALANINE LIGASE"/>
    <property type="match status" value="1"/>
</dbReference>
<comment type="similarity">
    <text evidence="10">Belongs to the MurCDEF family. MurF subfamily.</text>
</comment>
<evidence type="ECO:0000256" key="3">
    <source>
        <dbReference type="ARBA" id="ARBA00022618"/>
    </source>
</evidence>
<feature type="binding site" evidence="10">
    <location>
        <begin position="127"/>
        <end position="133"/>
    </location>
    <ligand>
        <name>ATP</name>
        <dbReference type="ChEBI" id="CHEBI:30616"/>
    </ligand>
</feature>
<evidence type="ECO:0000259" key="12">
    <source>
        <dbReference type="Pfam" id="PF01225"/>
    </source>
</evidence>
<keyword evidence="6 10" id="KW-0133">Cell shape</keyword>
<reference evidence="16" key="1">
    <citation type="submission" date="2016-01" db="EMBL/GenBank/DDBJ databases">
        <authorList>
            <person name="Mitreva M."/>
            <person name="Pepin K.H."/>
            <person name="Mihindukulasuriya K.A."/>
            <person name="Fulton R."/>
            <person name="Fronick C."/>
            <person name="O'Laughlin M."/>
            <person name="Miner T."/>
            <person name="Herter B."/>
            <person name="Rosa B.A."/>
            <person name="Cordes M."/>
            <person name="Tomlinson C."/>
            <person name="Wollam A."/>
            <person name="Palsikar V.B."/>
            <person name="Mardis E.R."/>
            <person name="Wilson R.K."/>
        </authorList>
    </citation>
    <scope>NUCLEOTIDE SEQUENCE [LARGE SCALE GENOMIC DNA]</scope>
    <source>
        <strain evidence="16">GED7749B</strain>
    </source>
</reference>
<sequence length="471" mass="51833">MVPVLFSRRKRAKMIRRTIREMTGMIHVENGEELQHNETLVQGVCIDSRKIEKGNLYVPLAGRHADGHQYVEDAFRRGAVASLWQKDVPNPPANVPLLIVEDTEKSLQELSKSYRNALRAKVVGITGSNGKTTTKDMVASVLSEKFKVQKTEGNFNNHQGVPLTLLSLDEDTEIAVVEMGMSAKGEISFLTSIARPDVAIITNIGEAHIQNLGSREAIADAKLEITEGLPENGLLIYMGDEPLLQERVPNITGIRTKTFGKGHGNDLYPVGWKQETSGSTFRTNASGDIDFYLPVLGEYNVINSLAAILAGREFGMPFEEIRAGLGKTRLSAMRMEMADGINGSKIINDAYNASPTSMRAAIRLVEQFEGTGRKILVLGDMLELGEKEAAFHKEVGRDLNPEKIDFVFTYGKLGRLIADACDFPDNRVFAFEDKKRLIDMLKGKIGAGDLVLVKASRGMQLEEVVKAITVS</sequence>
<keyword evidence="2 10" id="KW-0436">Ligase</keyword>
<dbReference type="GO" id="GO:0008360">
    <property type="term" value="P:regulation of cell shape"/>
    <property type="evidence" value="ECO:0007669"/>
    <property type="project" value="UniProtKB-KW"/>
</dbReference>
<evidence type="ECO:0000313" key="15">
    <source>
        <dbReference type="EMBL" id="KWZ85281.1"/>
    </source>
</evidence>
<comment type="subcellular location">
    <subcellularLocation>
        <location evidence="10 11">Cytoplasm</location>
    </subcellularLocation>
</comment>
<dbReference type="InterPro" id="IPR051046">
    <property type="entry name" value="MurCDEF_CellWall_CoF430Synth"/>
</dbReference>
<dbReference type="Pfam" id="PF02875">
    <property type="entry name" value="Mur_ligase_C"/>
    <property type="match status" value="1"/>
</dbReference>
<dbReference type="Pfam" id="PF08245">
    <property type="entry name" value="Mur_ligase_M"/>
    <property type="match status" value="1"/>
</dbReference>
<comment type="pathway">
    <text evidence="10 11">Cell wall biogenesis; peptidoglycan biosynthesis.</text>
</comment>
<dbReference type="EMBL" id="LRPN01000017">
    <property type="protein sequence ID" value="KWZ85281.1"/>
    <property type="molecule type" value="Genomic_DNA"/>
</dbReference>
<feature type="domain" description="Mur ligase C-terminal" evidence="13">
    <location>
        <begin position="333"/>
        <end position="457"/>
    </location>
</feature>
<comment type="function">
    <text evidence="10 11">Involved in cell wall formation. Catalyzes the final step in the synthesis of UDP-N-acetylmuramoyl-pentapeptide, the precursor of murein.</text>
</comment>
<keyword evidence="8 10" id="KW-0131">Cell cycle</keyword>
<dbReference type="PATRIC" id="fig|1398.22.peg.449"/>
<protein>
    <recommendedName>
        <fullName evidence="10 11">UDP-N-acetylmuramoyl-tripeptide--D-alanyl-D-alanine ligase</fullName>
        <ecNumber evidence="10 11">6.3.2.10</ecNumber>
    </recommendedName>
    <alternativeName>
        <fullName evidence="10">D-alanyl-D-alanine-adding enzyme</fullName>
    </alternativeName>
</protein>